<protein>
    <submittedName>
        <fullName evidence="8">Related to NOL1R protein</fullName>
    </submittedName>
</protein>
<dbReference type="GO" id="GO:0008173">
    <property type="term" value="F:RNA methyltransferase activity"/>
    <property type="evidence" value="ECO:0007669"/>
    <property type="project" value="InterPro"/>
</dbReference>
<evidence type="ECO:0000259" key="7">
    <source>
        <dbReference type="PROSITE" id="PS51686"/>
    </source>
</evidence>
<dbReference type="GO" id="GO:0003723">
    <property type="term" value="F:RNA binding"/>
    <property type="evidence" value="ECO:0007669"/>
    <property type="project" value="UniProtKB-UniRule"/>
</dbReference>
<keyword evidence="1 5" id="KW-0489">Methyltransferase</keyword>
<evidence type="ECO:0000313" key="9">
    <source>
        <dbReference type="Proteomes" id="UP001187682"/>
    </source>
</evidence>
<gene>
    <name evidence="8" type="ORF">DNG_07237</name>
</gene>
<dbReference type="PANTHER" id="PTHR22807:SF4">
    <property type="entry name" value="28S RRNA (CYTOSINE-C(5))-METHYLTRANSFERASE"/>
    <property type="match status" value="1"/>
</dbReference>
<dbReference type="GO" id="GO:0005730">
    <property type="term" value="C:nucleolus"/>
    <property type="evidence" value="ECO:0007669"/>
    <property type="project" value="TreeGrafter"/>
</dbReference>
<dbReference type="InterPro" id="IPR023267">
    <property type="entry name" value="RCMT"/>
</dbReference>
<feature type="region of interest" description="Disordered" evidence="6">
    <location>
        <begin position="563"/>
        <end position="606"/>
    </location>
</feature>
<reference evidence="8" key="1">
    <citation type="submission" date="2018-03" db="EMBL/GenBank/DDBJ databases">
        <authorList>
            <person name="Guldener U."/>
        </authorList>
    </citation>
    <scope>NUCLEOTIDE SEQUENCE</scope>
</reference>
<dbReference type="GO" id="GO:0070475">
    <property type="term" value="P:rRNA base methylation"/>
    <property type="evidence" value="ECO:0007669"/>
    <property type="project" value="TreeGrafter"/>
</dbReference>
<evidence type="ECO:0000256" key="4">
    <source>
        <dbReference type="ARBA" id="ARBA00022884"/>
    </source>
</evidence>
<dbReference type="AlphaFoldDB" id="A0AAE8N231"/>
<evidence type="ECO:0000256" key="3">
    <source>
        <dbReference type="ARBA" id="ARBA00022691"/>
    </source>
</evidence>
<dbReference type="Pfam" id="PF21148">
    <property type="entry name" value="NSUN5_fdxn-like"/>
    <property type="match status" value="1"/>
</dbReference>
<dbReference type="Pfam" id="PF01189">
    <property type="entry name" value="Methyltr_RsmB-F"/>
    <property type="match status" value="1"/>
</dbReference>
<dbReference type="SUPFAM" id="SSF53335">
    <property type="entry name" value="S-adenosyl-L-methionine-dependent methyltransferases"/>
    <property type="match status" value="1"/>
</dbReference>
<evidence type="ECO:0000256" key="2">
    <source>
        <dbReference type="ARBA" id="ARBA00022679"/>
    </source>
</evidence>
<feature type="binding site" evidence="5">
    <location>
        <position position="301"/>
    </location>
    <ligand>
        <name>S-adenosyl-L-methionine</name>
        <dbReference type="ChEBI" id="CHEBI:59789"/>
    </ligand>
</feature>
<dbReference type="Proteomes" id="UP001187682">
    <property type="component" value="Unassembled WGS sequence"/>
</dbReference>
<dbReference type="InterPro" id="IPR049561">
    <property type="entry name" value="NSUN5_7_fdxn-like"/>
</dbReference>
<evidence type="ECO:0000256" key="1">
    <source>
        <dbReference type="ARBA" id="ARBA00022603"/>
    </source>
</evidence>
<organism evidence="8 9">
    <name type="scientific">Cephalotrichum gorgonifer</name>
    <dbReference type="NCBI Taxonomy" id="2041049"/>
    <lineage>
        <taxon>Eukaryota</taxon>
        <taxon>Fungi</taxon>
        <taxon>Dikarya</taxon>
        <taxon>Ascomycota</taxon>
        <taxon>Pezizomycotina</taxon>
        <taxon>Sordariomycetes</taxon>
        <taxon>Hypocreomycetidae</taxon>
        <taxon>Microascales</taxon>
        <taxon>Microascaceae</taxon>
        <taxon>Cephalotrichum</taxon>
    </lineage>
</organism>
<dbReference type="Gene3D" id="3.40.50.150">
    <property type="entry name" value="Vaccinia Virus protein VP39"/>
    <property type="match status" value="1"/>
</dbReference>
<feature type="compositionally biased region" description="Acidic residues" evidence="6">
    <location>
        <begin position="578"/>
        <end position="606"/>
    </location>
</feature>
<feature type="active site" description="Nucleophile" evidence="5">
    <location>
        <position position="441"/>
    </location>
</feature>
<name>A0AAE8N231_9PEZI</name>
<dbReference type="PANTHER" id="PTHR22807">
    <property type="entry name" value="NOP2 YEAST -RELATED NOL1/NOP2/FMU SUN DOMAIN-CONTAINING"/>
    <property type="match status" value="1"/>
</dbReference>
<evidence type="ECO:0000313" key="8">
    <source>
        <dbReference type="EMBL" id="SPO04552.1"/>
    </source>
</evidence>
<keyword evidence="2 5" id="KW-0808">Transferase</keyword>
<dbReference type="InterPro" id="IPR049560">
    <property type="entry name" value="MeTrfase_RsmB-F_NOP2_cat"/>
</dbReference>
<comment type="similarity">
    <text evidence="5">Belongs to the class I-like SAM-binding methyltransferase superfamily. RsmB/NOP family.</text>
</comment>
<feature type="domain" description="SAM-dependent MTase RsmB/NOP-type" evidence="7">
    <location>
        <begin position="136"/>
        <end position="522"/>
    </location>
</feature>
<feature type="compositionally biased region" description="Acidic residues" evidence="6">
    <location>
        <begin position="383"/>
        <end position="398"/>
    </location>
</feature>
<proteinExistence type="inferred from homology"/>
<dbReference type="Gene3D" id="3.30.70.1170">
    <property type="entry name" value="Sun protein, domain 3"/>
    <property type="match status" value="1"/>
</dbReference>
<keyword evidence="9" id="KW-1185">Reference proteome</keyword>
<dbReference type="InterPro" id="IPR001678">
    <property type="entry name" value="MeTrfase_RsmB-F_NOP2_dom"/>
</dbReference>
<evidence type="ECO:0000256" key="6">
    <source>
        <dbReference type="SAM" id="MobiDB-lite"/>
    </source>
</evidence>
<keyword evidence="3 5" id="KW-0949">S-adenosyl-L-methionine</keyword>
<feature type="region of interest" description="Disordered" evidence="6">
    <location>
        <begin position="343"/>
        <end position="399"/>
    </location>
</feature>
<feature type="binding site" evidence="5">
    <location>
        <begin position="240"/>
        <end position="246"/>
    </location>
    <ligand>
        <name>S-adenosyl-L-methionine</name>
        <dbReference type="ChEBI" id="CHEBI:59789"/>
    </ligand>
</feature>
<feature type="binding site" evidence="5">
    <location>
        <position position="272"/>
    </location>
    <ligand>
        <name>S-adenosyl-L-methionine</name>
        <dbReference type="ChEBI" id="CHEBI:59789"/>
    </ligand>
</feature>
<dbReference type="InterPro" id="IPR048889">
    <property type="entry name" value="NSUN5_RCM1_N"/>
</dbReference>
<evidence type="ECO:0000256" key="5">
    <source>
        <dbReference type="PROSITE-ProRule" id="PRU01023"/>
    </source>
</evidence>
<keyword evidence="4 5" id="KW-0694">RNA-binding</keyword>
<sequence length="606" mass="65240">MSLYHETAQILSDASKGGGGLKNRVFGKREKGKELKSPPGQVYALAVESCRWSGVLKEVIEASGILMSERKLTPILALLLVHDHLLAKSGIALPASHGLRATIERHKARLASELTRARIRRHMSTLEALRAHVLAESRAAEDRYPRWVRVNALKTDVDTQLETTFSSLERVHSVAEVMAGEGRIHIDEHVPGLLAMSPGFEVTKTAGYESGALILQDKASCFPAYLLDPDAGDGDVVDACAAPGNKTTHLAAILHSRRAEGQELGQSVFGIEKDPVRAKTLARMVERAGAKGIIKVALGQDFMKLDPADEKFSRVGALLLDPSCSGSGIVGRDSMPELHLAEPVSAATAGKKGDGKKKGGAKKKGEDGKEGGKKRKRGGDGEKGEEEEEAPVMVDDDGNVQTLKDEQELAQRLRALAGFQLKLLLHALEFPAARRVSYSTCSVHREENEGVVMAALGSEVARRRGWRVLRREEQVSGMREWPVRGEVEACGGDEGVAGGCVRSYKGDGRGVMGFFVAAFVRDAGEEERAVEEEPYVRDEEGMIVRDAEGMPLVKATGEFASVVSNGGGGRKDEGVGEWVEEDASDASSDDSEEGEDDEGEWGGFDD</sequence>
<dbReference type="PRINTS" id="PR02008">
    <property type="entry name" value="RCMTFAMILY"/>
</dbReference>
<feature type="compositionally biased region" description="Basic and acidic residues" evidence="6">
    <location>
        <begin position="351"/>
        <end position="371"/>
    </location>
</feature>
<feature type="binding site" evidence="5">
    <location>
        <position position="321"/>
    </location>
    <ligand>
        <name>S-adenosyl-L-methionine</name>
        <dbReference type="ChEBI" id="CHEBI:59789"/>
    </ligand>
</feature>
<dbReference type="PROSITE" id="PS51686">
    <property type="entry name" value="SAM_MT_RSMB_NOP"/>
    <property type="match status" value="1"/>
</dbReference>
<accession>A0AAE8N231</accession>
<dbReference type="InterPro" id="IPR029063">
    <property type="entry name" value="SAM-dependent_MTases_sf"/>
</dbReference>
<dbReference type="Pfam" id="PF21153">
    <property type="entry name" value="NSUN5_N"/>
    <property type="match status" value="1"/>
</dbReference>
<dbReference type="EMBL" id="ONZQ02000010">
    <property type="protein sequence ID" value="SPO04552.1"/>
    <property type="molecule type" value="Genomic_DNA"/>
</dbReference>
<comment type="caution">
    <text evidence="8">The sequence shown here is derived from an EMBL/GenBank/DDBJ whole genome shotgun (WGS) entry which is preliminary data.</text>
</comment>